<gene>
    <name evidence="3" type="ORF">DFQ01_10812</name>
</gene>
<dbReference type="RefSeq" id="WP_110044228.1">
    <property type="nucleotide sequence ID" value="NZ_CP054612.1"/>
</dbReference>
<evidence type="ECO:0000313" key="4">
    <source>
        <dbReference type="Proteomes" id="UP000246635"/>
    </source>
</evidence>
<feature type="compositionally biased region" description="Gly residues" evidence="1">
    <location>
        <begin position="56"/>
        <end position="69"/>
    </location>
</feature>
<evidence type="ECO:0000313" key="3">
    <source>
        <dbReference type="EMBL" id="PWW02738.1"/>
    </source>
</evidence>
<dbReference type="Pfam" id="PF12006">
    <property type="entry name" value="DUF3500"/>
    <property type="match status" value="1"/>
</dbReference>
<dbReference type="PROSITE" id="PS51257">
    <property type="entry name" value="PROKAR_LIPOPROTEIN"/>
    <property type="match status" value="1"/>
</dbReference>
<dbReference type="EMBL" id="QGTQ01000008">
    <property type="protein sequence ID" value="PWW02738.1"/>
    <property type="molecule type" value="Genomic_DNA"/>
</dbReference>
<sequence>MKKNITFTLTCMTLVLGLVLGACSNNSNSSDTAATASSSDMQTGGAQGGTPPDGTPPGGGNGGGPGGGADIPESVTDVAAIIEEVDATADTSACSSDDTTVQIACLANAFKETLTDEQAEEVQYELTEENAEVWSNLPVNAVERNGVMLGSLSEDSLKAFFALAQTALGESGYETFKEVVLADNNLNSVNSGMWSSDYYFVAFLGEPSDTSAWILQIGGHHYASNLSYNTQVTSATPTFTGTEPLTYTSDGGVTYAPLQGRRDAMYGMINSLTDTQLEEAQLSKSFDDVLVGPGEDGAFPTSEGITVSELTDEQQELVKAAIEAWVKDTNDEVSEELLSSYLSAEALSQTKISWSGSTSLDEHGSYVRIDGPRVWIEFICQTGVAYQDQIHYHTVWRDKEADYGGSFSS</sequence>
<evidence type="ECO:0000256" key="2">
    <source>
        <dbReference type="SAM" id="SignalP"/>
    </source>
</evidence>
<name>A0A2V2YTC5_9BACL</name>
<feature type="chain" id="PRO_5015900776" evidence="2">
    <location>
        <begin position="30"/>
        <end position="409"/>
    </location>
</feature>
<dbReference type="InterPro" id="IPR021889">
    <property type="entry name" value="DUF3500"/>
</dbReference>
<keyword evidence="4" id="KW-1185">Reference proteome</keyword>
<accession>A0A2V2YTC5</accession>
<feature type="region of interest" description="Disordered" evidence="1">
    <location>
        <begin position="29"/>
        <end position="72"/>
    </location>
</feature>
<protein>
    <submittedName>
        <fullName evidence="3">Uncharacterized protein DUF3500</fullName>
    </submittedName>
</protein>
<dbReference type="OrthoDB" id="581140at2"/>
<dbReference type="PANTHER" id="PTHR37489:SF1">
    <property type="entry name" value="DUF3500 DOMAIN-CONTAINING PROTEIN"/>
    <property type="match status" value="1"/>
</dbReference>
<dbReference type="Proteomes" id="UP000246635">
    <property type="component" value="Unassembled WGS sequence"/>
</dbReference>
<evidence type="ECO:0000256" key="1">
    <source>
        <dbReference type="SAM" id="MobiDB-lite"/>
    </source>
</evidence>
<proteinExistence type="predicted"/>
<feature type="signal peptide" evidence="2">
    <location>
        <begin position="1"/>
        <end position="29"/>
    </location>
</feature>
<dbReference type="PANTHER" id="PTHR37489">
    <property type="entry name" value="DUF3500 DOMAIN-CONTAINING PROTEIN"/>
    <property type="match status" value="1"/>
</dbReference>
<keyword evidence="2" id="KW-0732">Signal</keyword>
<organism evidence="3 4">
    <name type="scientific">Paenibacillus cellulosilyticus</name>
    <dbReference type="NCBI Taxonomy" id="375489"/>
    <lineage>
        <taxon>Bacteria</taxon>
        <taxon>Bacillati</taxon>
        <taxon>Bacillota</taxon>
        <taxon>Bacilli</taxon>
        <taxon>Bacillales</taxon>
        <taxon>Paenibacillaceae</taxon>
        <taxon>Paenibacillus</taxon>
    </lineage>
</organism>
<dbReference type="AlphaFoldDB" id="A0A2V2YTC5"/>
<feature type="compositionally biased region" description="Low complexity" evidence="1">
    <location>
        <begin position="29"/>
        <end position="52"/>
    </location>
</feature>
<comment type="caution">
    <text evidence="3">The sequence shown here is derived from an EMBL/GenBank/DDBJ whole genome shotgun (WGS) entry which is preliminary data.</text>
</comment>
<reference evidence="3 4" key="1">
    <citation type="submission" date="2018-05" db="EMBL/GenBank/DDBJ databases">
        <title>Genomic Encyclopedia of Type Strains, Phase III (KMG-III): the genomes of soil and plant-associated and newly described type strains.</title>
        <authorList>
            <person name="Whitman W."/>
        </authorList>
    </citation>
    <scope>NUCLEOTIDE SEQUENCE [LARGE SCALE GENOMIC DNA]</scope>
    <source>
        <strain evidence="3 4">CECT 5696</strain>
    </source>
</reference>